<feature type="domain" description="Peptidase S1" evidence="5">
    <location>
        <begin position="10"/>
        <end position="143"/>
    </location>
</feature>
<dbReference type="GO" id="GO:0004252">
    <property type="term" value="F:serine-type endopeptidase activity"/>
    <property type="evidence" value="ECO:0007669"/>
    <property type="project" value="InterPro"/>
</dbReference>
<dbReference type="Pfam" id="PF00089">
    <property type="entry name" value="Trypsin"/>
    <property type="match status" value="1"/>
</dbReference>
<dbReference type="InterPro" id="IPR001254">
    <property type="entry name" value="Trypsin_dom"/>
</dbReference>
<dbReference type="InterPro" id="IPR043504">
    <property type="entry name" value="Peptidase_S1_PA_chymotrypsin"/>
</dbReference>
<dbReference type="PANTHER" id="PTHR24252">
    <property type="entry name" value="ACROSIN-RELATED"/>
    <property type="match status" value="1"/>
</dbReference>
<evidence type="ECO:0000259" key="5">
    <source>
        <dbReference type="PROSITE" id="PS50240"/>
    </source>
</evidence>
<keyword evidence="4" id="KW-1015">Disulfide bond</keyword>
<dbReference type="Proteomes" id="UP000648918">
    <property type="component" value="Unassembled WGS sequence"/>
</dbReference>
<dbReference type="CDD" id="cd00190">
    <property type="entry name" value="Tryp_SPc"/>
    <property type="match status" value="1"/>
</dbReference>
<dbReference type="InterPro" id="IPR009003">
    <property type="entry name" value="Peptidase_S1_PA"/>
</dbReference>
<proteinExistence type="predicted"/>
<sequence>MASYYGMSRVVGGTDALPGAWPWIVSIQDPWRAGTGHVCGGSLISSQWVLTAAHCFNKARNVAMWRVVAGINQLTQPGLETQVHGIRRLLVHREYVSGIEWNDIALLELDRPVQCGYAVQLACVPDASLRISDLTDCYVSGWG</sequence>
<dbReference type="Gene3D" id="2.40.10.10">
    <property type="entry name" value="Trypsin-like serine proteases"/>
    <property type="match status" value="1"/>
</dbReference>
<organism evidence="6 7">
    <name type="scientific">Halcyon senegalensis</name>
    <dbReference type="NCBI Taxonomy" id="342381"/>
    <lineage>
        <taxon>Eukaryota</taxon>
        <taxon>Metazoa</taxon>
        <taxon>Chordata</taxon>
        <taxon>Craniata</taxon>
        <taxon>Vertebrata</taxon>
        <taxon>Euteleostomi</taxon>
        <taxon>Archelosauria</taxon>
        <taxon>Archosauria</taxon>
        <taxon>Dinosauria</taxon>
        <taxon>Saurischia</taxon>
        <taxon>Theropoda</taxon>
        <taxon>Coelurosauria</taxon>
        <taxon>Aves</taxon>
        <taxon>Neognathae</taxon>
        <taxon>Neoaves</taxon>
        <taxon>Telluraves</taxon>
        <taxon>Coraciimorphae</taxon>
        <taxon>Coraciiformes</taxon>
        <taxon>Alcedinidae</taxon>
        <taxon>Halcyon</taxon>
    </lineage>
</organism>
<dbReference type="InterPro" id="IPR001314">
    <property type="entry name" value="Peptidase_S1A"/>
</dbReference>
<evidence type="ECO:0000256" key="2">
    <source>
        <dbReference type="ARBA" id="ARBA00022801"/>
    </source>
</evidence>
<dbReference type="GO" id="GO:0007340">
    <property type="term" value="P:acrosome reaction"/>
    <property type="evidence" value="ECO:0007669"/>
    <property type="project" value="TreeGrafter"/>
</dbReference>
<dbReference type="PANTHER" id="PTHR24252:SF8">
    <property type="entry name" value="ACROSIN"/>
    <property type="match status" value="1"/>
</dbReference>
<keyword evidence="2" id="KW-0378">Hydrolase</keyword>
<dbReference type="SMART" id="SM00020">
    <property type="entry name" value="Tryp_SPc"/>
    <property type="match status" value="1"/>
</dbReference>
<dbReference type="EMBL" id="WBNJ01001741">
    <property type="protein sequence ID" value="NXD88889.1"/>
    <property type="molecule type" value="Genomic_DNA"/>
</dbReference>
<keyword evidence="3" id="KW-0720">Serine protease</keyword>
<evidence type="ECO:0000256" key="3">
    <source>
        <dbReference type="ARBA" id="ARBA00022825"/>
    </source>
</evidence>
<protein>
    <submittedName>
        <fullName evidence="6">ACRO protein</fullName>
    </submittedName>
</protein>
<reference evidence="6" key="1">
    <citation type="submission" date="2019-09" db="EMBL/GenBank/DDBJ databases">
        <title>Bird 10,000 Genomes (B10K) Project - Family phase.</title>
        <authorList>
            <person name="Zhang G."/>
        </authorList>
    </citation>
    <scope>NUCLEOTIDE SEQUENCE</scope>
    <source>
        <strain evidence="6">B10K-DU-024-03</strain>
        <tissue evidence="6">Muscle</tissue>
    </source>
</reference>
<dbReference type="SUPFAM" id="SSF50494">
    <property type="entry name" value="Trypsin-like serine proteases"/>
    <property type="match status" value="1"/>
</dbReference>
<feature type="non-terminal residue" evidence="6">
    <location>
        <position position="143"/>
    </location>
</feature>
<keyword evidence="7" id="KW-1185">Reference proteome</keyword>
<keyword evidence="1" id="KW-0645">Protease</keyword>
<name>A0A851ZHJ8_9AVES</name>
<dbReference type="OrthoDB" id="6339452at2759"/>
<accession>A0A851ZHJ8</accession>
<dbReference type="PRINTS" id="PR00722">
    <property type="entry name" value="CHYMOTRYPSIN"/>
</dbReference>
<feature type="non-terminal residue" evidence="6">
    <location>
        <position position="1"/>
    </location>
</feature>
<gene>
    <name evidence="6" type="primary">Acr_2</name>
    <name evidence="6" type="ORF">HALSEN_R14802</name>
</gene>
<dbReference type="InterPro" id="IPR018114">
    <property type="entry name" value="TRYPSIN_HIS"/>
</dbReference>
<dbReference type="GO" id="GO:0006508">
    <property type="term" value="P:proteolysis"/>
    <property type="evidence" value="ECO:0007669"/>
    <property type="project" value="UniProtKB-KW"/>
</dbReference>
<comment type="caution">
    <text evidence="6">The sequence shown here is derived from an EMBL/GenBank/DDBJ whole genome shotgun (WGS) entry which is preliminary data.</text>
</comment>
<dbReference type="FunFam" id="2.40.10.10:FF:000060">
    <property type="entry name" value="Acrosin"/>
    <property type="match status" value="1"/>
</dbReference>
<dbReference type="AlphaFoldDB" id="A0A851ZHJ8"/>
<dbReference type="PROSITE" id="PS50240">
    <property type="entry name" value="TRYPSIN_DOM"/>
    <property type="match status" value="1"/>
</dbReference>
<evidence type="ECO:0000313" key="7">
    <source>
        <dbReference type="Proteomes" id="UP000648918"/>
    </source>
</evidence>
<evidence type="ECO:0000256" key="1">
    <source>
        <dbReference type="ARBA" id="ARBA00022670"/>
    </source>
</evidence>
<evidence type="ECO:0000256" key="4">
    <source>
        <dbReference type="ARBA" id="ARBA00023157"/>
    </source>
</evidence>
<evidence type="ECO:0000313" key="6">
    <source>
        <dbReference type="EMBL" id="NXD88889.1"/>
    </source>
</evidence>
<dbReference type="PROSITE" id="PS00134">
    <property type="entry name" value="TRYPSIN_HIS"/>
    <property type="match status" value="1"/>
</dbReference>